<dbReference type="Proteomes" id="UP000694412">
    <property type="component" value="Chromosome LGE22C19W28_E50C23"/>
</dbReference>
<dbReference type="InterPro" id="IPR018998">
    <property type="entry name" value="EndoU_C"/>
</dbReference>
<dbReference type="PROSITE" id="PS51959">
    <property type="entry name" value="ENDOU"/>
    <property type="match status" value="1"/>
</dbReference>
<comment type="cofactor">
    <cofactor evidence="1 11">
        <name>Mn(2+)</name>
        <dbReference type="ChEBI" id="CHEBI:29035"/>
    </cofactor>
</comment>
<keyword evidence="9 11" id="KW-0464">Manganese</keyword>
<reference evidence="13" key="1">
    <citation type="submission" date="2015-11" db="EMBL/GenBank/DDBJ databases">
        <authorList>
            <consortium name="International Coturnix japonica Genome Analysis Consortium"/>
            <person name="Warren W."/>
            <person name="Burt D.W."/>
            <person name="Antin P.B."/>
            <person name="Lanford R."/>
            <person name="Gros J."/>
            <person name="Wilson R.K."/>
        </authorList>
    </citation>
    <scope>NUCLEOTIDE SEQUENCE [LARGE SCALE GENOMIC DNA]</scope>
</reference>
<dbReference type="RefSeq" id="XP_015742406.1">
    <property type="nucleotide sequence ID" value="XM_015886920.2"/>
</dbReference>
<dbReference type="InterPro" id="IPR039787">
    <property type="entry name" value="ENDOU"/>
</dbReference>
<dbReference type="Pfam" id="PF09412">
    <property type="entry name" value="XendoU"/>
    <property type="match status" value="1"/>
</dbReference>
<name>A0A8C2SW78_COTJA</name>
<keyword evidence="5 11" id="KW-0479">Metal-binding</keyword>
<keyword evidence="6 11" id="KW-0255">Endonuclease</keyword>
<dbReference type="GO" id="GO:0016829">
    <property type="term" value="F:lyase activity"/>
    <property type="evidence" value="ECO:0007669"/>
    <property type="project" value="UniProtKB-KW"/>
</dbReference>
<evidence type="ECO:0000256" key="8">
    <source>
        <dbReference type="ARBA" id="ARBA00022884"/>
    </source>
</evidence>
<evidence type="ECO:0000256" key="9">
    <source>
        <dbReference type="ARBA" id="ARBA00023211"/>
    </source>
</evidence>
<comment type="subunit">
    <text evidence="3 11">Monomer.</text>
</comment>
<keyword evidence="4 11" id="KW-0540">Nuclease</keyword>
<proteinExistence type="inferred from homology"/>
<dbReference type="GeneTree" id="ENSGT00530000063825"/>
<dbReference type="GO" id="GO:0003723">
    <property type="term" value="F:RNA binding"/>
    <property type="evidence" value="ECO:0007669"/>
    <property type="project" value="UniProtKB-UniRule"/>
</dbReference>
<evidence type="ECO:0000256" key="1">
    <source>
        <dbReference type="ARBA" id="ARBA00001936"/>
    </source>
</evidence>
<dbReference type="GeneID" id="107325765"/>
<organism evidence="13 14">
    <name type="scientific">Coturnix japonica</name>
    <name type="common">Japanese quail</name>
    <name type="synonym">Coturnix coturnix japonica</name>
    <dbReference type="NCBI Taxonomy" id="93934"/>
    <lineage>
        <taxon>Eukaryota</taxon>
        <taxon>Metazoa</taxon>
        <taxon>Chordata</taxon>
        <taxon>Craniata</taxon>
        <taxon>Vertebrata</taxon>
        <taxon>Euteleostomi</taxon>
        <taxon>Archelosauria</taxon>
        <taxon>Archosauria</taxon>
        <taxon>Dinosauria</taxon>
        <taxon>Saurischia</taxon>
        <taxon>Theropoda</taxon>
        <taxon>Coelurosauria</taxon>
        <taxon>Aves</taxon>
        <taxon>Neognathae</taxon>
        <taxon>Galloanserae</taxon>
        <taxon>Galliformes</taxon>
        <taxon>Phasianidae</taxon>
        <taxon>Perdicinae</taxon>
        <taxon>Coturnix</taxon>
    </lineage>
</organism>
<feature type="chain" id="PRO_5034445272" description="Uridylate-specific endoribonuclease" evidence="11">
    <location>
        <begin position="20"/>
        <end position="286"/>
    </location>
</feature>
<keyword evidence="14" id="KW-1185">Reference proteome</keyword>
<evidence type="ECO:0000313" key="14">
    <source>
        <dbReference type="Proteomes" id="UP000694412"/>
    </source>
</evidence>
<evidence type="ECO:0000313" key="13">
    <source>
        <dbReference type="Ensembl" id="ENSCJPP00005004562.1"/>
    </source>
</evidence>
<dbReference type="OrthoDB" id="430326at2759"/>
<dbReference type="InterPro" id="IPR037227">
    <property type="entry name" value="EndoU-like"/>
</dbReference>
<evidence type="ECO:0000259" key="12">
    <source>
        <dbReference type="PROSITE" id="PS51959"/>
    </source>
</evidence>
<reference evidence="13" key="3">
    <citation type="submission" date="2025-09" db="UniProtKB">
        <authorList>
            <consortium name="Ensembl"/>
        </authorList>
    </citation>
    <scope>IDENTIFICATION</scope>
</reference>
<dbReference type="CDD" id="cd21159">
    <property type="entry name" value="XendoU"/>
    <property type="match status" value="1"/>
</dbReference>
<feature type="signal peptide" evidence="11">
    <location>
        <begin position="1"/>
        <end position="19"/>
    </location>
</feature>
<keyword evidence="11" id="KW-0732">Signal</keyword>
<evidence type="ECO:0000256" key="7">
    <source>
        <dbReference type="ARBA" id="ARBA00022801"/>
    </source>
</evidence>
<dbReference type="GO" id="GO:0046872">
    <property type="term" value="F:metal ion binding"/>
    <property type="evidence" value="ECO:0007669"/>
    <property type="project" value="UniProtKB-UniRule"/>
</dbReference>
<dbReference type="AlphaFoldDB" id="A0A8C2SW78"/>
<dbReference type="PANTHER" id="PTHR12439:SF42">
    <property type="entry name" value="ENDORIBONUCLEASE-RELATED"/>
    <property type="match status" value="1"/>
</dbReference>
<dbReference type="SUPFAM" id="SSF142877">
    <property type="entry name" value="EndoU-like"/>
    <property type="match status" value="1"/>
</dbReference>
<gene>
    <name evidence="13" type="primary">LOC107325765</name>
</gene>
<reference evidence="13" key="2">
    <citation type="submission" date="2025-08" db="UniProtKB">
        <authorList>
            <consortium name="Ensembl"/>
        </authorList>
    </citation>
    <scope>IDENTIFICATION</scope>
</reference>
<keyword evidence="7 11" id="KW-0378">Hydrolase</keyword>
<evidence type="ECO:0000256" key="2">
    <source>
        <dbReference type="ARBA" id="ARBA00010168"/>
    </source>
</evidence>
<dbReference type="PANTHER" id="PTHR12439">
    <property type="entry name" value="PLACENTAL PROTEIN 11-RELATED"/>
    <property type="match status" value="1"/>
</dbReference>
<keyword evidence="8 11" id="KW-0694">RNA-binding</keyword>
<dbReference type="KEGG" id="cjo:107325765"/>
<dbReference type="GO" id="GO:0016787">
    <property type="term" value="F:hydrolase activity"/>
    <property type="evidence" value="ECO:0007669"/>
    <property type="project" value="UniProtKB-KW"/>
</dbReference>
<evidence type="ECO:0000256" key="3">
    <source>
        <dbReference type="ARBA" id="ARBA00011245"/>
    </source>
</evidence>
<evidence type="ECO:0000256" key="6">
    <source>
        <dbReference type="ARBA" id="ARBA00022759"/>
    </source>
</evidence>
<evidence type="ECO:0000256" key="11">
    <source>
        <dbReference type="RuleBase" id="RU367085"/>
    </source>
</evidence>
<sequence length="286" mass="31344">MSLSVRAALCAAVCAAVLSVSVSLSDSGLRHIAEQLYAADRNRAAPGELRVRLQQRVEHGDGQDHAPLPLFDHVSPALLSRAPYPELLALLDNYEMETGRDETETEREKDEQTRFIDAVMDGEFSTALMDSGLWPSRSALRSALHRMWFGRYSRSGGAALDSSGFEHVFVGELKKGRVSGCHSWLQLLELERRGRLNYLSYSYKGGPPTPSVLGLQFRVDGHLKSLGSTLLGSSPALDLALYSLCFTARPDRVCNVTLGGQPVAVQTYSWDGEQEKFVASAYPISP</sequence>
<evidence type="ECO:0000256" key="4">
    <source>
        <dbReference type="ARBA" id="ARBA00022722"/>
    </source>
</evidence>
<feature type="domain" description="EndoU" evidence="12">
    <location>
        <begin position="25"/>
        <end position="286"/>
    </location>
</feature>
<accession>A0A8C2SW78</accession>
<comment type="catalytic activity">
    <reaction evidence="11">
        <text>ribonucleotidyl-uridine-RNA = a 5'-end dephospho-uridine-RNA + a 3'-end 2',3'-cyclophospho-ribonucleotide-RNA</text>
        <dbReference type="Rhea" id="RHEA:67792"/>
        <dbReference type="Rhea" id="RHEA-COMP:10464"/>
        <dbReference type="Rhea" id="RHEA-COMP:17354"/>
        <dbReference type="Rhea" id="RHEA-COMP:17356"/>
        <dbReference type="ChEBI" id="CHEBI:83064"/>
        <dbReference type="ChEBI" id="CHEBI:173117"/>
        <dbReference type="ChEBI" id="CHEBI:173224"/>
    </reaction>
</comment>
<dbReference type="EC" id="4.6.1.-" evidence="11"/>
<evidence type="ECO:0000256" key="5">
    <source>
        <dbReference type="ARBA" id="ARBA00022723"/>
    </source>
</evidence>
<dbReference type="Ensembl" id="ENSCJPT00005007603.1">
    <property type="protein sequence ID" value="ENSCJPP00005004562.1"/>
    <property type="gene ID" value="ENSCJPG00005004493.1"/>
</dbReference>
<protein>
    <recommendedName>
        <fullName evidence="11">Uridylate-specific endoribonuclease</fullName>
        <ecNumber evidence="11">4.6.1.-</ecNumber>
    </recommendedName>
</protein>
<dbReference type="GO" id="GO:0004521">
    <property type="term" value="F:RNA endonuclease activity"/>
    <property type="evidence" value="ECO:0007669"/>
    <property type="project" value="UniProtKB-UniRule"/>
</dbReference>
<evidence type="ECO:0000256" key="10">
    <source>
        <dbReference type="ARBA" id="ARBA00023239"/>
    </source>
</evidence>
<comment type="similarity">
    <text evidence="2 11">Belongs to the ENDOU family.</text>
</comment>
<keyword evidence="10" id="KW-0456">Lyase</keyword>